<dbReference type="PaxDb" id="593117-TGAM_1280"/>
<name>C5A6C0_THEGJ</name>
<dbReference type="SUPFAM" id="SSF69322">
    <property type="entry name" value="Tricorn protease domain 2"/>
    <property type="match status" value="1"/>
</dbReference>
<evidence type="ECO:0000313" key="2">
    <source>
        <dbReference type="EMBL" id="ACS33782.1"/>
    </source>
</evidence>
<feature type="region of interest" description="Disordered" evidence="1">
    <location>
        <begin position="50"/>
        <end position="76"/>
    </location>
</feature>
<organism evidence="2 3">
    <name type="scientific">Thermococcus gammatolerans (strain DSM 15229 / JCM 11827 / EJ3)</name>
    <dbReference type="NCBI Taxonomy" id="593117"/>
    <lineage>
        <taxon>Archaea</taxon>
        <taxon>Methanobacteriati</taxon>
        <taxon>Methanobacteriota</taxon>
        <taxon>Thermococci</taxon>
        <taxon>Thermococcales</taxon>
        <taxon>Thermococcaceae</taxon>
        <taxon>Thermococcus</taxon>
    </lineage>
</organism>
<evidence type="ECO:0000313" key="3">
    <source>
        <dbReference type="Proteomes" id="UP000001488"/>
    </source>
</evidence>
<keyword evidence="3" id="KW-1185">Reference proteome</keyword>
<dbReference type="eggNOG" id="arCOG08621">
    <property type="taxonomic scope" value="Archaea"/>
</dbReference>
<dbReference type="EMBL" id="CP001398">
    <property type="protein sequence ID" value="ACS33782.1"/>
    <property type="molecule type" value="Genomic_DNA"/>
</dbReference>
<dbReference type="Gene3D" id="2.130.10.10">
    <property type="entry name" value="YVTN repeat-like/Quinoprotein amine dehydrogenase"/>
    <property type="match status" value="1"/>
</dbReference>
<protein>
    <submittedName>
        <fullName evidence="2">Dehydrogenase, putative</fullName>
    </submittedName>
</protein>
<dbReference type="STRING" id="593117.TGAM_1280"/>
<dbReference type="HOGENOM" id="CLU_741070_0_0_2"/>
<proteinExistence type="predicted"/>
<reference evidence="2 3" key="1">
    <citation type="journal article" date="2007" name="Genome Biol.">
        <title>Genome analysis and genome-wide proteomics of Thermococcus gammatolerans, the most radioresistant organism known amongst the Archaea.</title>
        <authorList>
            <person name="Zivanovic Y."/>
            <person name="Armengaud J."/>
            <person name="Lagorce A."/>
            <person name="Leplat C."/>
            <person name="Guerin P."/>
            <person name="Dutertre M."/>
            <person name="Anthouard V."/>
            <person name="Forterre P."/>
            <person name="Wincker P."/>
            <person name="Confalonieri F."/>
        </authorList>
    </citation>
    <scope>NUCLEOTIDE SEQUENCE [LARGE SCALE GENOMIC DNA]</scope>
    <source>
        <strain evidence="3">DSM 15229 / JCM 11827 / EJ3</strain>
    </source>
</reference>
<evidence type="ECO:0000256" key="1">
    <source>
        <dbReference type="SAM" id="MobiDB-lite"/>
    </source>
</evidence>
<dbReference type="PATRIC" id="fig|593117.10.peg.1278"/>
<dbReference type="AlphaFoldDB" id="C5A6C0"/>
<accession>C5A6C0</accession>
<dbReference type="InterPro" id="IPR015943">
    <property type="entry name" value="WD40/YVTN_repeat-like_dom_sf"/>
</dbReference>
<sequence>MWPILYNPLRPAFLSSRALEEGSMKGKALVIPLIAGMLLLAGCLGGSGTSTSSSRTHTYTPTSSSPQTQTTTAPGPETWNMSVVWHVNTSDMPVMDLAPDGSLAAVIDWWGHRIYLASPDGSAVSFDLMEPGDIVEPVVAGVAIVEGKAYVLGSYGEFTGVRIYDWSGKVGETHEGGAGSVPDDILRSPSGNHFCYLMAVTATDQVLVCDGTKLELENKYSLKWVSDSGLVLLDKGNKEVVMRNGSAVLTLNTTSVLAYGDKLVASYGDTLKVLSLDGKVLASIEKAGFGQTTLLRWTLIPTKNYIFRHEPLEDTHVFTWNLTEVKVLPGFPYFANDNFVVTAKDGVIHCYSLDDFHEVFHVRVPGDSLGYIKLSEDGKVMLVSGEYGDYWLYRAEMSGLNRMKDN</sequence>
<dbReference type="KEGG" id="tga:TGAM_1280"/>
<dbReference type="Proteomes" id="UP000001488">
    <property type="component" value="Chromosome"/>
</dbReference>
<gene>
    <name evidence="2" type="ordered locus">TGAM_1280</name>
</gene>